<accession>A0A9X4KTL6</accession>
<comment type="caution">
    <text evidence="4">The sequence shown here is derived from an EMBL/GenBank/DDBJ whole genome shotgun (WGS) entry which is preliminary data.</text>
</comment>
<dbReference type="RefSeq" id="WP_277528190.1">
    <property type="nucleotide sequence ID" value="NZ_JAPDIA010000001.1"/>
</dbReference>
<evidence type="ECO:0000256" key="2">
    <source>
        <dbReference type="ARBA" id="ARBA00023002"/>
    </source>
</evidence>
<dbReference type="InterPro" id="IPR003680">
    <property type="entry name" value="Flavodoxin_fold"/>
</dbReference>
<dbReference type="Proteomes" id="UP001153404">
    <property type="component" value="Unassembled WGS sequence"/>
</dbReference>
<dbReference type="Pfam" id="PF02525">
    <property type="entry name" value="Flavodoxin_2"/>
    <property type="match status" value="1"/>
</dbReference>
<organism evidence="4 5">
    <name type="scientific">Cohnella rhizosphaerae</name>
    <dbReference type="NCBI Taxonomy" id="1457232"/>
    <lineage>
        <taxon>Bacteria</taxon>
        <taxon>Bacillati</taxon>
        <taxon>Bacillota</taxon>
        <taxon>Bacilli</taxon>
        <taxon>Bacillales</taxon>
        <taxon>Paenibacillaceae</taxon>
        <taxon>Cohnella</taxon>
    </lineage>
</organism>
<dbReference type="SUPFAM" id="SSF52218">
    <property type="entry name" value="Flavoproteins"/>
    <property type="match status" value="1"/>
</dbReference>
<dbReference type="InterPro" id="IPR029039">
    <property type="entry name" value="Flavoprotein-like_sf"/>
</dbReference>
<comment type="similarity">
    <text evidence="1">Belongs to the NAD(P)H dehydrogenase (quinone) family.</text>
</comment>
<evidence type="ECO:0000256" key="1">
    <source>
        <dbReference type="ARBA" id="ARBA00006252"/>
    </source>
</evidence>
<name>A0A9X4KTL6_9BACL</name>
<proteinExistence type="inferred from homology"/>
<dbReference type="GO" id="GO:0003955">
    <property type="term" value="F:NAD(P)H dehydrogenase (quinone) activity"/>
    <property type="evidence" value="ECO:0007669"/>
    <property type="project" value="TreeGrafter"/>
</dbReference>
<evidence type="ECO:0000259" key="3">
    <source>
        <dbReference type="Pfam" id="PF02525"/>
    </source>
</evidence>
<reference evidence="4" key="1">
    <citation type="submission" date="2022-10" db="EMBL/GenBank/DDBJ databases">
        <title>Comparative genomic analysis of Cohnella hashimotonis sp. nov., isolated from the International Space Station.</title>
        <authorList>
            <person name="Simpson A."/>
            <person name="Venkateswaran K."/>
        </authorList>
    </citation>
    <scope>NUCLEOTIDE SEQUENCE</scope>
    <source>
        <strain evidence="4">DSM 28161</strain>
    </source>
</reference>
<keyword evidence="5" id="KW-1185">Reference proteome</keyword>
<dbReference type="PANTHER" id="PTHR10204">
    <property type="entry name" value="NAD P H OXIDOREDUCTASE-RELATED"/>
    <property type="match status" value="1"/>
</dbReference>
<dbReference type="AlphaFoldDB" id="A0A9X4KTL6"/>
<dbReference type="Gene3D" id="3.40.50.360">
    <property type="match status" value="1"/>
</dbReference>
<dbReference type="GO" id="GO:0005829">
    <property type="term" value="C:cytosol"/>
    <property type="evidence" value="ECO:0007669"/>
    <property type="project" value="TreeGrafter"/>
</dbReference>
<dbReference type="InterPro" id="IPR051545">
    <property type="entry name" value="NAD(P)H_dehydrogenase_qn"/>
</dbReference>
<gene>
    <name evidence="4" type="ORF">OMP40_00100</name>
</gene>
<feature type="domain" description="Flavodoxin-like fold" evidence="3">
    <location>
        <begin position="1"/>
        <end position="184"/>
    </location>
</feature>
<evidence type="ECO:0000313" key="4">
    <source>
        <dbReference type="EMBL" id="MDG0807982.1"/>
    </source>
</evidence>
<protein>
    <submittedName>
        <fullName evidence="4">NAD(P)H-dependent oxidoreductase</fullName>
    </submittedName>
</protein>
<evidence type="ECO:0000313" key="5">
    <source>
        <dbReference type="Proteomes" id="UP001153404"/>
    </source>
</evidence>
<dbReference type="PANTHER" id="PTHR10204:SF34">
    <property type="entry name" value="NAD(P)H DEHYDROGENASE [QUINONE] 1 ISOFORM 1"/>
    <property type="match status" value="1"/>
</dbReference>
<keyword evidence="2" id="KW-0560">Oxidoreductase</keyword>
<sequence length="195" mass="22732">MKLLVIYAHPNHRSLNYAFLQEIVRGSEENEAFEEVEVLDLYAEAFDPVLVFNEEKRRRDMHADPELEGYREQIKRADKLVFVYPIWWGRPPAMLLGFIDRMFASGFAYRDNGKLLPEGLLKGKTAVCVSTMKGPAGYMLLWLYNAHKTLMRKALLRYVGFGKVKFFEFGSMESPRGKQKEKLAKVYRYFRTTTA</sequence>
<dbReference type="EMBL" id="JAPDIA010000001">
    <property type="protein sequence ID" value="MDG0807982.1"/>
    <property type="molecule type" value="Genomic_DNA"/>
</dbReference>